<dbReference type="CDD" id="cd09895">
    <property type="entry name" value="NGN_SP_UpxY"/>
    <property type="match status" value="1"/>
</dbReference>
<dbReference type="InterPro" id="IPR036735">
    <property type="entry name" value="NGN_dom_sf"/>
</dbReference>
<proteinExistence type="predicted"/>
<name>A0A9D9I719_9BACT</name>
<gene>
    <name evidence="5" type="ORF">IAB99_05325</name>
</gene>
<reference evidence="5" key="2">
    <citation type="journal article" date="2021" name="PeerJ">
        <title>Extensive microbial diversity within the chicken gut microbiome revealed by metagenomics and culture.</title>
        <authorList>
            <person name="Gilroy R."/>
            <person name="Ravi A."/>
            <person name="Getino M."/>
            <person name="Pursley I."/>
            <person name="Horton D.L."/>
            <person name="Alikhan N.F."/>
            <person name="Baker D."/>
            <person name="Gharbi K."/>
            <person name="Hall N."/>
            <person name="Watson M."/>
            <person name="Adriaenssens E.M."/>
            <person name="Foster-Nyarko E."/>
            <person name="Jarju S."/>
            <person name="Secka A."/>
            <person name="Antonio M."/>
            <person name="Oren A."/>
            <person name="Chaudhuri R.R."/>
            <person name="La Ragione R."/>
            <person name="Hildebrand F."/>
            <person name="Pallen M.J."/>
        </authorList>
    </citation>
    <scope>NUCLEOTIDE SEQUENCE</scope>
    <source>
        <strain evidence="5">B1-15692</strain>
    </source>
</reference>
<evidence type="ECO:0000259" key="4">
    <source>
        <dbReference type="Pfam" id="PF02357"/>
    </source>
</evidence>
<keyword evidence="2" id="KW-0805">Transcription regulation</keyword>
<accession>A0A9D9I719</accession>
<dbReference type="GO" id="GO:0031564">
    <property type="term" value="P:transcription antitermination"/>
    <property type="evidence" value="ECO:0007669"/>
    <property type="project" value="UniProtKB-KW"/>
</dbReference>
<dbReference type="InterPro" id="IPR043425">
    <property type="entry name" value="NusG-like"/>
</dbReference>
<evidence type="ECO:0000256" key="3">
    <source>
        <dbReference type="ARBA" id="ARBA00023163"/>
    </source>
</evidence>
<feature type="domain" description="NusG-like N-terminal" evidence="4">
    <location>
        <begin position="29"/>
        <end position="123"/>
    </location>
</feature>
<evidence type="ECO:0000313" key="5">
    <source>
        <dbReference type="EMBL" id="MBO8467168.1"/>
    </source>
</evidence>
<dbReference type="Gene3D" id="3.30.70.940">
    <property type="entry name" value="NusG, N-terminal domain"/>
    <property type="match status" value="1"/>
</dbReference>
<dbReference type="PANTHER" id="PTHR30265">
    <property type="entry name" value="RHO-INTERACTING TRANSCRIPTION TERMINATION FACTOR NUSG"/>
    <property type="match status" value="1"/>
</dbReference>
<dbReference type="InterPro" id="IPR006645">
    <property type="entry name" value="NGN-like_dom"/>
</dbReference>
<sequence>MCSTEANRCNGRSSESFVDGTNEGVAYPKYWLAVLVQMNTEKKASARLDRLGIVNYVATQTEVHQWSDRKKTIRRIVIPMVVFVRVDKVTEKKLLACSFVHKYISYPGHSEPAVIPDEQIDRLKFMLECADSKVEILEKAFEIGDEVEIVRGPLKGISGRLFLIEQGRSMVGIHLDLFGYACVNVNKNDLISKK</sequence>
<dbReference type="NCBIfam" id="NF033644">
    <property type="entry name" value="antiterm_UpxY"/>
    <property type="match status" value="1"/>
</dbReference>
<evidence type="ECO:0000313" key="6">
    <source>
        <dbReference type="Proteomes" id="UP000823660"/>
    </source>
</evidence>
<dbReference type="PANTHER" id="PTHR30265:SF4">
    <property type="entry name" value="KOW MOTIF FAMILY PROTEIN, EXPRESSED"/>
    <property type="match status" value="1"/>
</dbReference>
<dbReference type="GO" id="GO:0006354">
    <property type="term" value="P:DNA-templated transcription elongation"/>
    <property type="evidence" value="ECO:0007669"/>
    <property type="project" value="InterPro"/>
</dbReference>
<keyword evidence="3" id="KW-0804">Transcription</keyword>
<dbReference type="InterPro" id="IPR008991">
    <property type="entry name" value="Translation_prot_SH3-like_sf"/>
</dbReference>
<organism evidence="5 6">
    <name type="scientific">Candidatus Cryptobacteroides faecipullorum</name>
    <dbReference type="NCBI Taxonomy" id="2840764"/>
    <lineage>
        <taxon>Bacteria</taxon>
        <taxon>Pseudomonadati</taxon>
        <taxon>Bacteroidota</taxon>
        <taxon>Bacteroidia</taxon>
        <taxon>Bacteroidales</taxon>
        <taxon>Candidatus Cryptobacteroides</taxon>
    </lineage>
</organism>
<reference evidence="5" key="1">
    <citation type="submission" date="2020-10" db="EMBL/GenBank/DDBJ databases">
        <authorList>
            <person name="Gilroy R."/>
        </authorList>
    </citation>
    <scope>NUCLEOTIDE SEQUENCE</scope>
    <source>
        <strain evidence="5">B1-15692</strain>
    </source>
</reference>
<dbReference type="Proteomes" id="UP000823660">
    <property type="component" value="Unassembled WGS sequence"/>
</dbReference>
<dbReference type="AlphaFoldDB" id="A0A9D9I719"/>
<keyword evidence="1" id="KW-0889">Transcription antitermination</keyword>
<evidence type="ECO:0000256" key="2">
    <source>
        <dbReference type="ARBA" id="ARBA00023015"/>
    </source>
</evidence>
<dbReference type="Pfam" id="PF02357">
    <property type="entry name" value="NusG"/>
    <property type="match status" value="1"/>
</dbReference>
<evidence type="ECO:0000256" key="1">
    <source>
        <dbReference type="ARBA" id="ARBA00022814"/>
    </source>
</evidence>
<dbReference type="SUPFAM" id="SSF82679">
    <property type="entry name" value="N-utilization substance G protein NusG, N-terminal domain"/>
    <property type="match status" value="1"/>
</dbReference>
<protein>
    <submittedName>
        <fullName evidence="5">UpxY family transcription antiterminator</fullName>
    </submittedName>
</protein>
<comment type="caution">
    <text evidence="5">The sequence shown here is derived from an EMBL/GenBank/DDBJ whole genome shotgun (WGS) entry which is preliminary data.</text>
</comment>
<dbReference type="SUPFAM" id="SSF50104">
    <property type="entry name" value="Translation proteins SH3-like domain"/>
    <property type="match status" value="1"/>
</dbReference>
<dbReference type="EMBL" id="JADIMH010000030">
    <property type="protein sequence ID" value="MBO8467168.1"/>
    <property type="molecule type" value="Genomic_DNA"/>
</dbReference>